<comment type="caution">
    <text evidence="1">The sequence shown here is derived from an EMBL/GenBank/DDBJ whole genome shotgun (WGS) entry which is preliminary data.</text>
</comment>
<evidence type="ECO:0008006" key="3">
    <source>
        <dbReference type="Google" id="ProtNLM"/>
    </source>
</evidence>
<dbReference type="EMBL" id="MOMC01000027">
    <property type="protein sequence ID" value="ONH30402.1"/>
    <property type="molecule type" value="Genomic_DNA"/>
</dbReference>
<proteinExistence type="predicted"/>
<accession>A0A1V2IB24</accession>
<evidence type="ECO:0000313" key="2">
    <source>
        <dbReference type="Proteomes" id="UP000188929"/>
    </source>
</evidence>
<gene>
    <name evidence="1" type="ORF">BL253_14420</name>
</gene>
<keyword evidence="2" id="KW-1185">Reference proteome</keyword>
<sequence length="464" mass="48266">MSMATARSDIAFLHRRAGFGASPAQLDAAVAGGYDAAVDALVGVGARADADPEPPPTFAPLPRLADVRTDPQARSTYAQMVRQQGTELTGWWVRRMVASADPFTEKLTFFWHGHFATSITKVRVAQAMLAQNEIFRRSGNGPFDALTLAVARDPAMLAWLDAGQNRKEHPNENFSRELMELFTLGIGNYTETDVREAARAFTGWRVDASRTGFQLAAKQHDDGTKTVLGKTGDLGGEDVIALVTHQPASARWVCARLFSRFAAPVEPDANPAADAMLTAYGSALDAGAAVAAMLRSPAFLASRGKLVAQPVEYVVTTLRALGLRVTPAADGSADASAGAGGGGGAGTDVAAGSGALPQRAVLAALAGLGQVPFQPPSVGGWPENAAWLTTASTQVRTRFATAAAAAANLASIADEPAAGRPDAVAHLLSLDGWTARTREAMTGAGGNPARLVALALLSPEYLTV</sequence>
<dbReference type="STRING" id="1834516.BL253_14420"/>
<name>A0A1V2IB24_9ACTN</name>
<dbReference type="InterPro" id="IPR014917">
    <property type="entry name" value="DUF1800"/>
</dbReference>
<organism evidence="1 2">
    <name type="scientific">Pseudofrankia asymbiotica</name>
    <dbReference type="NCBI Taxonomy" id="1834516"/>
    <lineage>
        <taxon>Bacteria</taxon>
        <taxon>Bacillati</taxon>
        <taxon>Actinomycetota</taxon>
        <taxon>Actinomycetes</taxon>
        <taxon>Frankiales</taxon>
        <taxon>Frankiaceae</taxon>
        <taxon>Pseudofrankia</taxon>
    </lineage>
</organism>
<dbReference type="AlphaFoldDB" id="A0A1V2IB24"/>
<protein>
    <recommendedName>
        <fullName evidence="3">DUF1800 domain-containing protein</fullName>
    </recommendedName>
</protein>
<reference evidence="2" key="1">
    <citation type="submission" date="2016-10" db="EMBL/GenBank/DDBJ databases">
        <title>Frankia sp. NRRL B-16386 Genome sequencing.</title>
        <authorList>
            <person name="Ghodhbane-Gtari F."/>
            <person name="Swanson E."/>
            <person name="Gueddou A."/>
            <person name="Hezbri K."/>
            <person name="Ktari K."/>
            <person name="Nouioui I."/>
            <person name="Morris K."/>
            <person name="Simpson S."/>
            <person name="Abebe-Akele F."/>
            <person name="Thomas K."/>
            <person name="Gtari M."/>
            <person name="Tisa L.S."/>
        </authorList>
    </citation>
    <scope>NUCLEOTIDE SEQUENCE [LARGE SCALE GENOMIC DNA]</scope>
    <source>
        <strain evidence="2">NRRL B-16386</strain>
    </source>
</reference>
<dbReference type="Proteomes" id="UP000188929">
    <property type="component" value="Unassembled WGS sequence"/>
</dbReference>
<dbReference type="Pfam" id="PF08811">
    <property type="entry name" value="DUF1800"/>
    <property type="match status" value="1"/>
</dbReference>
<evidence type="ECO:0000313" key="1">
    <source>
        <dbReference type="EMBL" id="ONH30402.1"/>
    </source>
</evidence>